<name>A0AAV4WD60_9ARAC</name>
<proteinExistence type="predicted"/>
<gene>
    <name evidence="2" type="ORF">CDAR_288271</name>
</gene>
<feature type="region of interest" description="Disordered" evidence="1">
    <location>
        <begin position="95"/>
        <end position="119"/>
    </location>
</feature>
<feature type="compositionally biased region" description="Basic and acidic residues" evidence="1">
    <location>
        <begin position="110"/>
        <end position="119"/>
    </location>
</feature>
<dbReference type="AlphaFoldDB" id="A0AAV4WD60"/>
<comment type="caution">
    <text evidence="2">The sequence shown here is derived from an EMBL/GenBank/DDBJ whole genome shotgun (WGS) entry which is preliminary data.</text>
</comment>
<sequence>MKLTILDILYTPPPTNSGQTSPSRQKRRLELYDKSILEKECNMNEIDVIGHLIHPLQQTPKQTSPSRQKRRLELYDKSILEKECNMNEIDDIGHLIHPPPTNSGTNISFKTEKKIRTVR</sequence>
<evidence type="ECO:0000256" key="1">
    <source>
        <dbReference type="SAM" id="MobiDB-lite"/>
    </source>
</evidence>
<dbReference type="Proteomes" id="UP001054837">
    <property type="component" value="Unassembled WGS sequence"/>
</dbReference>
<accession>A0AAV4WD60</accession>
<dbReference type="EMBL" id="BPLQ01014364">
    <property type="protein sequence ID" value="GIY79245.1"/>
    <property type="molecule type" value="Genomic_DNA"/>
</dbReference>
<evidence type="ECO:0000313" key="3">
    <source>
        <dbReference type="Proteomes" id="UP001054837"/>
    </source>
</evidence>
<reference evidence="2 3" key="1">
    <citation type="submission" date="2021-06" db="EMBL/GenBank/DDBJ databases">
        <title>Caerostris darwini draft genome.</title>
        <authorList>
            <person name="Kono N."/>
            <person name="Arakawa K."/>
        </authorList>
    </citation>
    <scope>NUCLEOTIDE SEQUENCE [LARGE SCALE GENOMIC DNA]</scope>
</reference>
<protein>
    <submittedName>
        <fullName evidence="2">Uncharacterized protein</fullName>
    </submittedName>
</protein>
<evidence type="ECO:0000313" key="2">
    <source>
        <dbReference type="EMBL" id="GIY79245.1"/>
    </source>
</evidence>
<organism evidence="2 3">
    <name type="scientific">Caerostris darwini</name>
    <dbReference type="NCBI Taxonomy" id="1538125"/>
    <lineage>
        <taxon>Eukaryota</taxon>
        <taxon>Metazoa</taxon>
        <taxon>Ecdysozoa</taxon>
        <taxon>Arthropoda</taxon>
        <taxon>Chelicerata</taxon>
        <taxon>Arachnida</taxon>
        <taxon>Araneae</taxon>
        <taxon>Araneomorphae</taxon>
        <taxon>Entelegynae</taxon>
        <taxon>Araneoidea</taxon>
        <taxon>Araneidae</taxon>
        <taxon>Caerostris</taxon>
    </lineage>
</organism>
<keyword evidence="3" id="KW-1185">Reference proteome</keyword>